<dbReference type="InterPro" id="IPR011990">
    <property type="entry name" value="TPR-like_helical_dom_sf"/>
</dbReference>
<protein>
    <submittedName>
        <fullName evidence="3">Glycosyl transferase 2 family protein</fullName>
    </submittedName>
</protein>
<evidence type="ECO:0000259" key="2">
    <source>
        <dbReference type="Pfam" id="PF00535"/>
    </source>
</evidence>
<accession>A0A0C1U0N1</accession>
<reference evidence="3 4" key="1">
    <citation type="journal article" date="2015" name="Infect. Genet. Evol.">
        <title>Genomic sequences of six botulinum neurotoxin-producing strains representing three clostridial species illustrate the mobility and diversity of botulinum neurotoxin genes.</title>
        <authorList>
            <person name="Smith T.J."/>
            <person name="Hill K.K."/>
            <person name="Xie G."/>
            <person name="Foley B.T."/>
            <person name="Williamson C.H."/>
            <person name="Foster J.T."/>
            <person name="Johnson S.L."/>
            <person name="Chertkov O."/>
            <person name="Teshima H."/>
            <person name="Gibbons H.S."/>
            <person name="Johnsky L.A."/>
            <person name="Karavis M.A."/>
            <person name="Smith L.A."/>
        </authorList>
    </citation>
    <scope>NUCLEOTIDE SEQUENCE [LARGE SCALE GENOMIC DNA]</scope>
    <source>
        <strain evidence="3 4">CDC 2741</strain>
    </source>
</reference>
<dbReference type="GO" id="GO:0016740">
    <property type="term" value="F:transferase activity"/>
    <property type="evidence" value="ECO:0007669"/>
    <property type="project" value="UniProtKB-KW"/>
</dbReference>
<dbReference type="PANTHER" id="PTHR43630:SF2">
    <property type="entry name" value="GLYCOSYLTRANSFERASE"/>
    <property type="match status" value="1"/>
</dbReference>
<dbReference type="PROSITE" id="PS50005">
    <property type="entry name" value="TPR"/>
    <property type="match status" value="1"/>
</dbReference>
<dbReference type="SMART" id="SM00028">
    <property type="entry name" value="TPR"/>
    <property type="match status" value="3"/>
</dbReference>
<dbReference type="EMBL" id="AYSO01000017">
    <property type="protein sequence ID" value="KIE46374.1"/>
    <property type="molecule type" value="Genomic_DNA"/>
</dbReference>
<dbReference type="STRING" id="29341.RSJ17_10970"/>
<dbReference type="Proteomes" id="UP000031366">
    <property type="component" value="Unassembled WGS sequence"/>
</dbReference>
<dbReference type="InterPro" id="IPR019734">
    <property type="entry name" value="TPR_rpt"/>
</dbReference>
<keyword evidence="4" id="KW-1185">Reference proteome</keyword>
<sequence>MITISLCMIVRDEEDVIERCLDSIKDAVDEIIIVDTGSKDKTIELAKKYTNNIYNFKWIDDFGAARNYSFSKATKEYILWLDADDIFLDEDKEKLKYLKETLDSSVDSVTMNYQTHFDEFGNPILTFKRNRLVKREKNFLWIGFIHEYLAVFGKAIDSDIKVVHRKLKGSGKRNLEIYQNKLKEGYVFNARDTYYYGKELFYNGMYHEAIYRLEEFMVMDGWVEDKIDALYKIADCYDGIGNSKKARESCLRAFEYSSPRAESCYRLGYLFQKEERYNEAIYWYETATKLEVPENFLGFISIDYWTWRPHLQLCVCYYKINKIQESFEHNELAAKFRPQDSNVINNREFFKSIGIQ</sequence>
<dbReference type="RefSeq" id="WP_039633437.1">
    <property type="nucleotide sequence ID" value="NZ_AYSO01000017.1"/>
</dbReference>
<feature type="domain" description="Glycosyltransferase 2-like" evidence="2">
    <location>
        <begin position="5"/>
        <end position="141"/>
    </location>
</feature>
<dbReference type="Pfam" id="PF00535">
    <property type="entry name" value="Glycos_transf_2"/>
    <property type="match status" value="1"/>
</dbReference>
<dbReference type="Pfam" id="PF13181">
    <property type="entry name" value="TPR_8"/>
    <property type="match status" value="2"/>
</dbReference>
<organism evidence="3 4">
    <name type="scientific">Clostridium argentinense CDC 2741</name>
    <dbReference type="NCBI Taxonomy" id="1418104"/>
    <lineage>
        <taxon>Bacteria</taxon>
        <taxon>Bacillati</taxon>
        <taxon>Bacillota</taxon>
        <taxon>Clostridia</taxon>
        <taxon>Eubacteriales</taxon>
        <taxon>Clostridiaceae</taxon>
        <taxon>Clostridium</taxon>
    </lineage>
</organism>
<dbReference type="PANTHER" id="PTHR43630">
    <property type="entry name" value="POLY-BETA-1,6-N-ACETYL-D-GLUCOSAMINE SYNTHASE"/>
    <property type="match status" value="1"/>
</dbReference>
<feature type="repeat" description="TPR" evidence="1">
    <location>
        <begin position="261"/>
        <end position="294"/>
    </location>
</feature>
<comment type="caution">
    <text evidence="3">The sequence shown here is derived from an EMBL/GenBank/DDBJ whole genome shotgun (WGS) entry which is preliminary data.</text>
</comment>
<dbReference type="InterPro" id="IPR001173">
    <property type="entry name" value="Glyco_trans_2-like"/>
</dbReference>
<dbReference type="OrthoDB" id="9815923at2"/>
<dbReference type="SUPFAM" id="SSF48452">
    <property type="entry name" value="TPR-like"/>
    <property type="match status" value="1"/>
</dbReference>
<dbReference type="AlphaFoldDB" id="A0A0C1U0N1"/>
<proteinExistence type="predicted"/>
<dbReference type="Gene3D" id="3.90.550.10">
    <property type="entry name" value="Spore Coat Polysaccharide Biosynthesis Protein SpsA, Chain A"/>
    <property type="match status" value="1"/>
</dbReference>
<dbReference type="CDD" id="cd02511">
    <property type="entry name" value="Beta4Glucosyltransferase"/>
    <property type="match status" value="1"/>
</dbReference>
<dbReference type="SUPFAM" id="SSF53448">
    <property type="entry name" value="Nucleotide-diphospho-sugar transferases"/>
    <property type="match status" value="1"/>
</dbReference>
<keyword evidence="1" id="KW-0802">TPR repeat</keyword>
<gene>
    <name evidence="3" type="ORF">U732_1644</name>
</gene>
<keyword evidence="3" id="KW-0808">Transferase</keyword>
<evidence type="ECO:0000313" key="4">
    <source>
        <dbReference type="Proteomes" id="UP000031366"/>
    </source>
</evidence>
<evidence type="ECO:0000256" key="1">
    <source>
        <dbReference type="PROSITE-ProRule" id="PRU00339"/>
    </source>
</evidence>
<name>A0A0C1U0N1_9CLOT</name>
<dbReference type="InterPro" id="IPR029044">
    <property type="entry name" value="Nucleotide-diphossugar_trans"/>
</dbReference>
<evidence type="ECO:0000313" key="3">
    <source>
        <dbReference type="EMBL" id="KIE46374.1"/>
    </source>
</evidence>
<dbReference type="Gene3D" id="1.25.40.10">
    <property type="entry name" value="Tetratricopeptide repeat domain"/>
    <property type="match status" value="1"/>
</dbReference>